<dbReference type="PROSITE" id="PS00108">
    <property type="entry name" value="PROTEIN_KINASE_ST"/>
    <property type="match status" value="1"/>
</dbReference>
<evidence type="ECO:0000256" key="4">
    <source>
        <dbReference type="ARBA" id="ARBA00022840"/>
    </source>
</evidence>
<accession>A0ABP1AWF1</accession>
<dbReference type="Gene3D" id="1.10.510.10">
    <property type="entry name" value="Transferase(Phosphotransferase) domain 1"/>
    <property type="match status" value="1"/>
</dbReference>
<feature type="transmembrane region" description="Helical" evidence="6">
    <location>
        <begin position="622"/>
        <end position="643"/>
    </location>
</feature>
<feature type="transmembrane region" description="Helical" evidence="6">
    <location>
        <begin position="702"/>
        <end position="724"/>
    </location>
</feature>
<dbReference type="PROSITE" id="PS50011">
    <property type="entry name" value="PROTEIN_KINASE_DOM"/>
    <property type="match status" value="1"/>
</dbReference>
<keyword evidence="9" id="KW-1185">Reference proteome</keyword>
<dbReference type="SMART" id="SM00671">
    <property type="entry name" value="SEL1"/>
    <property type="match status" value="3"/>
</dbReference>
<dbReference type="InterPro" id="IPR000719">
    <property type="entry name" value="Prot_kinase_dom"/>
</dbReference>
<keyword evidence="2 5" id="KW-0547">Nucleotide-binding</keyword>
<dbReference type="PANTHER" id="PTHR44329">
    <property type="entry name" value="SERINE/THREONINE-PROTEIN KINASE TNNI3K-RELATED"/>
    <property type="match status" value="1"/>
</dbReference>
<dbReference type="InterPro" id="IPR011009">
    <property type="entry name" value="Kinase-like_dom_sf"/>
</dbReference>
<evidence type="ECO:0000256" key="3">
    <source>
        <dbReference type="ARBA" id="ARBA00022777"/>
    </source>
</evidence>
<dbReference type="SUPFAM" id="SSF81901">
    <property type="entry name" value="HCP-like"/>
    <property type="match status" value="1"/>
</dbReference>
<dbReference type="PANTHER" id="PTHR44329:SF260">
    <property type="entry name" value="PROTEIN KINASE DOMAIN-CONTAINING PROTEIN"/>
    <property type="match status" value="1"/>
</dbReference>
<keyword evidence="6" id="KW-0812">Transmembrane</keyword>
<dbReference type="Pfam" id="PF00069">
    <property type="entry name" value="Pkinase"/>
    <property type="match status" value="1"/>
</dbReference>
<dbReference type="Gene3D" id="1.25.40.10">
    <property type="entry name" value="Tetratricopeptide repeat domain"/>
    <property type="match status" value="1"/>
</dbReference>
<dbReference type="InterPro" id="IPR017441">
    <property type="entry name" value="Protein_kinase_ATP_BS"/>
</dbReference>
<reference evidence="8" key="1">
    <citation type="submission" date="2024-03" db="EMBL/GenBank/DDBJ databases">
        <authorList>
            <consortium name="ELIXIR-Norway"/>
            <consortium name="Elixir Norway"/>
        </authorList>
    </citation>
    <scope>NUCLEOTIDE SEQUENCE</scope>
</reference>
<evidence type="ECO:0000313" key="8">
    <source>
        <dbReference type="EMBL" id="CAK9866595.1"/>
    </source>
</evidence>
<sequence length="741" mass="83264">MTSVYSECKKMASDLVQQSGEVKFNQQLCKLLADKYTSSLNDLDGEIDAISPNSCQKALAELCRVICCGKRLAEDWTSEDWWKSMANSSNSVSVGKKVEIHLKEFLSCVKVLKIAIAEAKRNSQFDLSTIKDSEVSMSEVFKGYEKTLLEHIDASMQKFTSGEDCELAKHLKERFNGQLSINFADVDIDFTNGLLGEGTSARVYKCNFLGREAAAKMFGRCQDSSREDVKNEVNLLARLQHPNVVQLIGHTFNETQEVIVLERMEGNLEKYLSSLTSCLPPNKEGPSLPLLGAVDIMLHIAEGMNYLHEHHVVHRDLKARNVLISTVVKDVENLERSWAWHVKITDFGLSKLKEAGSQYSTLDVGTRVFMAPEVFNVEDNKDKNYTKAADVYSYAMIFFEVLTGKPPFDDVLRTELFKTIKRGQRPNLPSEAYCPEYLSAFIRSQGQDFDKAFMLFSIAAKQKDPEALCRLGLCFEYGLGTEQNHQEAVKHYQLAIKGKYASAYVELSCCYALGRGVPQSDHQAMNMLEKALEQQTCAGIVLPCVTEMLQYMEPSKIEDVIIPAAILEGLWRAMHRYLLIAKFPIGRKLLADPSLNNNQEVDIISIDVHKPKSMGIICGRSFNLGMVGFLLFSTFVLTCLLSVHEVQHFFVAIDPSPFLFSLQAAQDFLVIFMLLLLGLFLFAFIVVHFAAWVVLKIDQLTLNLILLILGLVLICMDILSWLIISRPEGLELHCGQSLETI</sequence>
<evidence type="ECO:0000259" key="7">
    <source>
        <dbReference type="PROSITE" id="PS50011"/>
    </source>
</evidence>
<dbReference type="SMART" id="SM00220">
    <property type="entry name" value="S_TKc"/>
    <property type="match status" value="1"/>
</dbReference>
<gene>
    <name evidence="8" type="ORF">CSSPJE1EN2_LOCUS9590</name>
</gene>
<feature type="domain" description="Protein kinase" evidence="7">
    <location>
        <begin position="189"/>
        <end position="494"/>
    </location>
</feature>
<evidence type="ECO:0000256" key="1">
    <source>
        <dbReference type="ARBA" id="ARBA00022679"/>
    </source>
</evidence>
<keyword evidence="3" id="KW-0418">Kinase</keyword>
<evidence type="ECO:0000256" key="6">
    <source>
        <dbReference type="SAM" id="Phobius"/>
    </source>
</evidence>
<dbReference type="EMBL" id="OZ023717">
    <property type="protein sequence ID" value="CAK9866595.1"/>
    <property type="molecule type" value="Genomic_DNA"/>
</dbReference>
<proteinExistence type="predicted"/>
<dbReference type="InterPro" id="IPR008271">
    <property type="entry name" value="Ser/Thr_kinase_AS"/>
</dbReference>
<keyword evidence="6" id="KW-0472">Membrane</keyword>
<keyword evidence="6" id="KW-1133">Transmembrane helix</keyword>
<keyword evidence="1" id="KW-0808">Transferase</keyword>
<dbReference type="PROSITE" id="PS00107">
    <property type="entry name" value="PROTEIN_KINASE_ATP"/>
    <property type="match status" value="1"/>
</dbReference>
<dbReference type="Proteomes" id="UP001497522">
    <property type="component" value="Chromosome 16"/>
</dbReference>
<dbReference type="InterPro" id="IPR051681">
    <property type="entry name" value="Ser/Thr_Kinases-Pseudokinases"/>
</dbReference>
<evidence type="ECO:0000256" key="5">
    <source>
        <dbReference type="PROSITE-ProRule" id="PRU10141"/>
    </source>
</evidence>
<dbReference type="InterPro" id="IPR006597">
    <property type="entry name" value="Sel1-like"/>
</dbReference>
<keyword evidence="4 5" id="KW-0067">ATP-binding</keyword>
<name>A0ABP1AWF1_9BRYO</name>
<dbReference type="SUPFAM" id="SSF56112">
    <property type="entry name" value="Protein kinase-like (PK-like)"/>
    <property type="match status" value="1"/>
</dbReference>
<dbReference type="InterPro" id="IPR011990">
    <property type="entry name" value="TPR-like_helical_dom_sf"/>
</dbReference>
<feature type="transmembrane region" description="Helical" evidence="6">
    <location>
        <begin position="668"/>
        <end position="695"/>
    </location>
</feature>
<organism evidence="8 9">
    <name type="scientific">Sphagnum jensenii</name>
    <dbReference type="NCBI Taxonomy" id="128206"/>
    <lineage>
        <taxon>Eukaryota</taxon>
        <taxon>Viridiplantae</taxon>
        <taxon>Streptophyta</taxon>
        <taxon>Embryophyta</taxon>
        <taxon>Bryophyta</taxon>
        <taxon>Sphagnophytina</taxon>
        <taxon>Sphagnopsida</taxon>
        <taxon>Sphagnales</taxon>
        <taxon>Sphagnaceae</taxon>
        <taxon>Sphagnum</taxon>
    </lineage>
</organism>
<protein>
    <recommendedName>
        <fullName evidence="7">Protein kinase domain-containing protein</fullName>
    </recommendedName>
</protein>
<feature type="binding site" evidence="5">
    <location>
        <position position="216"/>
    </location>
    <ligand>
        <name>ATP</name>
        <dbReference type="ChEBI" id="CHEBI:30616"/>
    </ligand>
</feature>
<dbReference type="Pfam" id="PF08238">
    <property type="entry name" value="Sel1"/>
    <property type="match status" value="3"/>
</dbReference>
<evidence type="ECO:0000313" key="9">
    <source>
        <dbReference type="Proteomes" id="UP001497522"/>
    </source>
</evidence>
<evidence type="ECO:0000256" key="2">
    <source>
        <dbReference type="ARBA" id="ARBA00022741"/>
    </source>
</evidence>